<reference evidence="2" key="2">
    <citation type="submission" date="2025-08" db="UniProtKB">
        <authorList>
            <consortium name="RefSeq"/>
        </authorList>
    </citation>
    <scope>IDENTIFICATION</scope>
    <source>
        <tissue evidence="2">Leaf</tissue>
    </source>
</reference>
<evidence type="ECO:0000313" key="1">
    <source>
        <dbReference type="Proteomes" id="UP000189701"/>
    </source>
</evidence>
<dbReference type="RefSeq" id="XP_009779659.1">
    <property type="nucleotide sequence ID" value="XM_009781357.1"/>
</dbReference>
<gene>
    <name evidence="2" type="primary">LOC104228814</name>
</gene>
<keyword evidence="1" id="KW-1185">Reference proteome</keyword>
<reference evidence="1" key="1">
    <citation type="journal article" date="2013" name="Genome Biol.">
        <title>Reference genomes and transcriptomes of Nicotiana sylvestris and Nicotiana tomentosiformis.</title>
        <authorList>
            <person name="Sierro N."/>
            <person name="Battey J.N."/>
            <person name="Ouadi S."/>
            <person name="Bovet L."/>
            <person name="Goepfert S."/>
            <person name="Bakaher N."/>
            <person name="Peitsch M.C."/>
            <person name="Ivanov N.V."/>
        </authorList>
    </citation>
    <scope>NUCLEOTIDE SEQUENCE [LARGE SCALE GENOMIC DNA]</scope>
</reference>
<sequence length="172" mass="20090">MPSELTCKLVLFDCKVQDQVMGHTSNEGKIRGWWRERKHVEVSVAYVKVRSSLMKTHKSHYCGVDNATFSLLQESGRFLFHLKEKDCHEHQSLKRSSMRVILWREQAVQLSLWWSCNSECTFLACWWVQVCQVSTSEYKDAGHFSCGGRVTISWNGTCLRKRQLGQFVYESF</sequence>
<dbReference type="AlphaFoldDB" id="A0A1U7WYB3"/>
<name>A0A1U7WYB3_NICSY</name>
<protein>
    <submittedName>
        <fullName evidence="2">Uncharacterized protein LOC104228814</fullName>
    </submittedName>
</protein>
<evidence type="ECO:0000313" key="2">
    <source>
        <dbReference type="RefSeq" id="XP_009779659.1"/>
    </source>
</evidence>
<dbReference type="Proteomes" id="UP000189701">
    <property type="component" value="Unplaced"/>
</dbReference>
<accession>A0A1U7WYB3</accession>
<proteinExistence type="predicted"/>
<organism evidence="1 2">
    <name type="scientific">Nicotiana sylvestris</name>
    <name type="common">Wood tobacco</name>
    <name type="synonym">South American tobacco</name>
    <dbReference type="NCBI Taxonomy" id="4096"/>
    <lineage>
        <taxon>Eukaryota</taxon>
        <taxon>Viridiplantae</taxon>
        <taxon>Streptophyta</taxon>
        <taxon>Embryophyta</taxon>
        <taxon>Tracheophyta</taxon>
        <taxon>Spermatophyta</taxon>
        <taxon>Magnoliopsida</taxon>
        <taxon>eudicotyledons</taxon>
        <taxon>Gunneridae</taxon>
        <taxon>Pentapetalae</taxon>
        <taxon>asterids</taxon>
        <taxon>lamiids</taxon>
        <taxon>Solanales</taxon>
        <taxon>Solanaceae</taxon>
        <taxon>Nicotianoideae</taxon>
        <taxon>Nicotianeae</taxon>
        <taxon>Nicotiana</taxon>
    </lineage>
</organism>